<evidence type="ECO:0000256" key="6">
    <source>
        <dbReference type="ARBA" id="ARBA00023242"/>
    </source>
</evidence>
<dbReference type="SUPFAM" id="SSF46689">
    <property type="entry name" value="Homeodomain-like"/>
    <property type="match status" value="1"/>
</dbReference>
<dbReference type="GO" id="GO:0003677">
    <property type="term" value="F:DNA binding"/>
    <property type="evidence" value="ECO:0007669"/>
    <property type="project" value="UniProtKB-KW"/>
</dbReference>
<protein>
    <submittedName>
        <fullName evidence="9">MYB15</fullName>
    </submittedName>
</protein>
<keyword evidence="6" id="KW-0539">Nucleus</keyword>
<feature type="domain" description="Myb-like" evidence="7">
    <location>
        <begin position="9"/>
        <end position="61"/>
    </location>
</feature>
<feature type="domain" description="HTH myb-type" evidence="8">
    <location>
        <begin position="66"/>
        <end position="116"/>
    </location>
</feature>
<name>A0A288ILG6_CHRMO</name>
<dbReference type="FunFam" id="1.10.10.60:FF:000015">
    <property type="entry name" value="Transcription factor RAX3"/>
    <property type="match status" value="1"/>
</dbReference>
<dbReference type="PROSITE" id="PS50090">
    <property type="entry name" value="MYB_LIKE"/>
    <property type="match status" value="2"/>
</dbReference>
<sequence length="251" mass="28922">MVRAPCFDKHGIKKGAWSEDEDAKLRAYIERYGHSSWRELPRLAGLSRCGKSCRLRWMNYLRPNVKHGNYTKEEEDLIVSLHNRFGKKWSMMAARLPGRSDNEIKNHWHTHLKNRAPKAQPVFKIEQSEIPEPVVNPNRYPVTKPDLKTQQEVDILLAVLSFDSPSYSLTSNYSSQCSLSVSDYEVSSDVTPQFSEPSEYSWIEPYLANNNSVESSSDNMLSPWGLNDDILSQACLQDYIMDDVRLWSTMD</sequence>
<evidence type="ECO:0000256" key="4">
    <source>
        <dbReference type="ARBA" id="ARBA00023125"/>
    </source>
</evidence>
<dbReference type="EMBL" id="KT763374">
    <property type="protein sequence ID" value="ALF46700.1"/>
    <property type="molecule type" value="mRNA"/>
</dbReference>
<feature type="domain" description="Myb-like" evidence="7">
    <location>
        <begin position="62"/>
        <end position="112"/>
    </location>
</feature>
<dbReference type="InterPro" id="IPR017930">
    <property type="entry name" value="Myb_dom"/>
</dbReference>
<reference evidence="9" key="1">
    <citation type="submission" date="2015-09" db="EMBL/GenBank/DDBJ databases">
        <title>The cloning of CmMYB transcription factors and researchs of their resistance mechanism to aphids.</title>
        <authorList>
            <person name="Shen L."/>
            <person name="Chen S."/>
        </authorList>
    </citation>
    <scope>NUCLEOTIDE SEQUENCE</scope>
</reference>
<feature type="domain" description="HTH myb-type" evidence="8">
    <location>
        <begin position="9"/>
        <end position="65"/>
    </location>
</feature>
<evidence type="ECO:0000259" key="8">
    <source>
        <dbReference type="PROSITE" id="PS51294"/>
    </source>
</evidence>
<keyword evidence="2" id="KW-0677">Repeat</keyword>
<evidence type="ECO:0000313" key="9">
    <source>
        <dbReference type="EMBL" id="ALF46700.1"/>
    </source>
</evidence>
<evidence type="ECO:0000256" key="5">
    <source>
        <dbReference type="ARBA" id="ARBA00023163"/>
    </source>
</evidence>
<organism evidence="9">
    <name type="scientific">Chrysanthemum morifolium</name>
    <name type="common">Florist's daisy</name>
    <name type="synonym">Dendranthema grandiflorum</name>
    <dbReference type="NCBI Taxonomy" id="41568"/>
    <lineage>
        <taxon>Eukaryota</taxon>
        <taxon>Viridiplantae</taxon>
        <taxon>Streptophyta</taxon>
        <taxon>Embryophyta</taxon>
        <taxon>Tracheophyta</taxon>
        <taxon>Spermatophyta</taxon>
        <taxon>Magnoliopsida</taxon>
        <taxon>eudicotyledons</taxon>
        <taxon>Gunneridae</taxon>
        <taxon>Pentapetalae</taxon>
        <taxon>asterids</taxon>
        <taxon>campanulids</taxon>
        <taxon>Asterales</taxon>
        <taxon>Asteraceae</taxon>
        <taxon>Asteroideae</taxon>
        <taxon>Anthemideae</taxon>
        <taxon>Artemisiinae</taxon>
        <taxon>Chrysanthemum</taxon>
    </lineage>
</organism>
<dbReference type="InterPro" id="IPR001005">
    <property type="entry name" value="SANT/Myb"/>
</dbReference>
<keyword evidence="3" id="KW-0805">Transcription regulation</keyword>
<evidence type="ECO:0000259" key="7">
    <source>
        <dbReference type="PROSITE" id="PS50090"/>
    </source>
</evidence>
<keyword evidence="4" id="KW-0238">DNA-binding</keyword>
<accession>A0A288ILG6</accession>
<keyword evidence="5" id="KW-0804">Transcription</keyword>
<evidence type="ECO:0000256" key="1">
    <source>
        <dbReference type="ARBA" id="ARBA00004123"/>
    </source>
</evidence>
<dbReference type="CDD" id="cd00167">
    <property type="entry name" value="SANT"/>
    <property type="match status" value="2"/>
</dbReference>
<comment type="subcellular location">
    <subcellularLocation>
        <location evidence="1">Nucleus</location>
    </subcellularLocation>
</comment>
<proteinExistence type="evidence at transcript level"/>
<dbReference type="GO" id="GO:0005634">
    <property type="term" value="C:nucleus"/>
    <property type="evidence" value="ECO:0007669"/>
    <property type="project" value="UniProtKB-SubCell"/>
</dbReference>
<dbReference type="PANTHER" id="PTHR10641:SF1401">
    <property type="entry name" value="SANT_MYB DOMAIN, HOMEODOMAIN-LIKE PROTEIN-RELATED"/>
    <property type="match status" value="1"/>
</dbReference>
<dbReference type="Pfam" id="PF00249">
    <property type="entry name" value="Myb_DNA-binding"/>
    <property type="match status" value="2"/>
</dbReference>
<evidence type="ECO:0000256" key="2">
    <source>
        <dbReference type="ARBA" id="ARBA00022737"/>
    </source>
</evidence>
<dbReference type="PANTHER" id="PTHR10641">
    <property type="entry name" value="MYB FAMILY TRANSCRIPTION FACTOR"/>
    <property type="match status" value="1"/>
</dbReference>
<dbReference type="PROSITE" id="PS51294">
    <property type="entry name" value="HTH_MYB"/>
    <property type="match status" value="2"/>
</dbReference>
<dbReference type="InterPro" id="IPR009057">
    <property type="entry name" value="Homeodomain-like_sf"/>
</dbReference>
<dbReference type="AlphaFoldDB" id="A0A288ILG6"/>
<dbReference type="InterPro" id="IPR015495">
    <property type="entry name" value="Myb_TF_plants"/>
</dbReference>
<dbReference type="Gene3D" id="1.10.10.60">
    <property type="entry name" value="Homeodomain-like"/>
    <property type="match status" value="2"/>
</dbReference>
<dbReference type="SMART" id="SM00717">
    <property type="entry name" value="SANT"/>
    <property type="match status" value="2"/>
</dbReference>
<evidence type="ECO:0000256" key="3">
    <source>
        <dbReference type="ARBA" id="ARBA00023015"/>
    </source>
</evidence>